<evidence type="ECO:0000313" key="2">
    <source>
        <dbReference type="Proteomes" id="UP000243719"/>
    </source>
</evidence>
<evidence type="ECO:0000313" key="1">
    <source>
        <dbReference type="EMBL" id="SDV50145.1"/>
    </source>
</evidence>
<dbReference type="AlphaFoldDB" id="A0A1H2PSW7"/>
<organism evidence="1 2">
    <name type="scientific">Chitinasiproducens palmae</name>
    <dbReference type="NCBI Taxonomy" id="1770053"/>
    <lineage>
        <taxon>Bacteria</taxon>
        <taxon>Pseudomonadati</taxon>
        <taxon>Pseudomonadota</taxon>
        <taxon>Betaproteobacteria</taxon>
        <taxon>Burkholderiales</taxon>
        <taxon>Burkholderiaceae</taxon>
        <taxon>Chitinasiproducens</taxon>
    </lineage>
</organism>
<accession>A0A1H2PSW7</accession>
<dbReference type="Proteomes" id="UP000243719">
    <property type="component" value="Unassembled WGS sequence"/>
</dbReference>
<sequence length="137" mass="14960">MSTHHDRTHLNNREVRAVRKELLAARAAANRRQIAEARNELARTLTPAGLFTLLRRRSTGASNGLPLGGLLRGRSARFNGGLQGALPTLPTLLAIPGAGLLLGRLFRPLKWAALGWSAWQGIRAGRAIRARRVQPPR</sequence>
<dbReference type="STRING" id="1770053.SAMN05216551_110158"/>
<protein>
    <submittedName>
        <fullName evidence="1">Uncharacterized protein</fullName>
    </submittedName>
</protein>
<proteinExistence type="predicted"/>
<dbReference type="RefSeq" id="WP_091910846.1">
    <property type="nucleotide sequence ID" value="NZ_FNLO01000010.1"/>
</dbReference>
<keyword evidence="2" id="KW-1185">Reference proteome</keyword>
<gene>
    <name evidence="1" type="ORF">SAMN05216551_110158</name>
</gene>
<reference evidence="2" key="1">
    <citation type="submission" date="2016-09" db="EMBL/GenBank/DDBJ databases">
        <authorList>
            <person name="Varghese N."/>
            <person name="Submissions S."/>
        </authorList>
    </citation>
    <scope>NUCLEOTIDE SEQUENCE [LARGE SCALE GENOMIC DNA]</scope>
    <source>
        <strain evidence="2">JS23</strain>
    </source>
</reference>
<name>A0A1H2PSW7_9BURK</name>
<dbReference type="EMBL" id="FNLO01000010">
    <property type="protein sequence ID" value="SDV50145.1"/>
    <property type="molecule type" value="Genomic_DNA"/>
</dbReference>